<evidence type="ECO:0000256" key="8">
    <source>
        <dbReference type="ARBA" id="ARBA00050488"/>
    </source>
</evidence>
<dbReference type="NCBIfam" id="TIGR00355">
    <property type="entry name" value="purH"/>
    <property type="match status" value="1"/>
</dbReference>
<dbReference type="SMART" id="SM00851">
    <property type="entry name" value="MGS"/>
    <property type="match status" value="1"/>
</dbReference>
<comment type="catalytic activity">
    <reaction evidence="8 10">
        <text>(6R)-10-formyltetrahydrofolate + 5-amino-1-(5-phospho-beta-D-ribosyl)imidazole-4-carboxamide = 5-formamido-1-(5-phospho-D-ribosyl)imidazole-4-carboxamide + (6S)-5,6,7,8-tetrahydrofolate</text>
        <dbReference type="Rhea" id="RHEA:22192"/>
        <dbReference type="ChEBI" id="CHEBI:57453"/>
        <dbReference type="ChEBI" id="CHEBI:58467"/>
        <dbReference type="ChEBI" id="CHEBI:58475"/>
        <dbReference type="ChEBI" id="CHEBI:195366"/>
        <dbReference type="EC" id="2.1.2.3"/>
    </reaction>
</comment>
<dbReference type="Pfam" id="PF02142">
    <property type="entry name" value="MGS"/>
    <property type="match status" value="1"/>
</dbReference>
<evidence type="ECO:0000256" key="5">
    <source>
        <dbReference type="ARBA" id="ARBA00022755"/>
    </source>
</evidence>
<dbReference type="CDD" id="cd01421">
    <property type="entry name" value="IMPCH"/>
    <property type="match status" value="1"/>
</dbReference>
<comment type="pathway">
    <text evidence="1 10">Purine metabolism; IMP biosynthesis via de novo pathway; IMP from 5-formamido-1-(5-phospho-D-ribosyl)imidazole-4-carboxamide: step 1/1.</text>
</comment>
<dbReference type="Gene3D" id="3.40.50.1380">
    <property type="entry name" value="Methylglyoxal synthase-like domain"/>
    <property type="match status" value="1"/>
</dbReference>
<dbReference type="Pfam" id="PF01808">
    <property type="entry name" value="AICARFT_IMPCHas"/>
    <property type="match status" value="1"/>
</dbReference>
<evidence type="ECO:0000256" key="2">
    <source>
        <dbReference type="ARBA" id="ARBA00004954"/>
    </source>
</evidence>
<dbReference type="HAMAP" id="MF_00139">
    <property type="entry name" value="PurH"/>
    <property type="match status" value="1"/>
</dbReference>
<keyword evidence="4 10" id="KW-0808">Transferase</keyword>
<evidence type="ECO:0000313" key="12">
    <source>
        <dbReference type="EMBL" id="MBD2847221.1"/>
    </source>
</evidence>
<dbReference type="RefSeq" id="WP_190920328.1">
    <property type="nucleotide sequence ID" value="NZ_JACXIZ010000034.1"/>
</dbReference>
<dbReference type="AlphaFoldDB" id="A0A927BWK3"/>
<dbReference type="SUPFAM" id="SSF52335">
    <property type="entry name" value="Methylglyoxal synthase-like"/>
    <property type="match status" value="1"/>
</dbReference>
<evidence type="ECO:0000259" key="11">
    <source>
        <dbReference type="PROSITE" id="PS51855"/>
    </source>
</evidence>
<dbReference type="FunFam" id="3.40.50.1380:FF:000001">
    <property type="entry name" value="Bifunctional purine biosynthesis protein PurH"/>
    <property type="match status" value="1"/>
</dbReference>
<keyword evidence="13" id="KW-1185">Reference proteome</keyword>
<comment type="caution">
    <text evidence="12">The sequence shown here is derived from an EMBL/GenBank/DDBJ whole genome shotgun (WGS) entry which is preliminary data.</text>
</comment>
<dbReference type="SMART" id="SM00798">
    <property type="entry name" value="AICARFT_IMPCHas"/>
    <property type="match status" value="1"/>
</dbReference>
<dbReference type="EC" id="2.1.2.3" evidence="10"/>
<sequence>MAIRRALISVSDKTGVVEFAQELAKQGVEIISTGGTASLLEKEGVPVIGISDVTGFPEIMDGRVKTLHPAVHSGLLAVRDNAGHRQSMEELGLDYIDLVCVNLYPFAQTIAKPDVSYAEAIENIDIGGPSMLRSAAKNHAFVTVVVDAADYAEVLEQVRAGGDTELETRKKLAAKVFRHTGAYDALIGDYLTKQTGATLPERYTVTYEKVQDLRYGENPHQQAAFYRQPLAAPGTIPTAQQLHGKELSYNNINDANAALAIVKEFTEPAVVAVKHMNPCGVGIGETIDEAYGKAYEADPTSIFGGIVAANRTIGQEAAQRMSEIFLEIILAPDFTPEALEILSRKKNIRLLQIGELAAADQREPQWLSTSVEGGLLVQQSDVHHLSEADLKVVTERQPTAEELKQLLFAWKVVKHVKSNAILLAKNNMTIGVGAGQMNRVGAARIAIEQANAAAAGAVLASDAFFPMGDTMELAAQAGITAVIQPGGSVRDEESIAVANQHNIAMVMTGVRSFKH</sequence>
<dbReference type="FunFam" id="3.40.140.20:FF:000001">
    <property type="entry name" value="Bifunctional purine biosynthesis protein PurH"/>
    <property type="match status" value="1"/>
</dbReference>
<evidence type="ECO:0000256" key="6">
    <source>
        <dbReference type="ARBA" id="ARBA00022801"/>
    </source>
</evidence>
<evidence type="ECO:0000313" key="13">
    <source>
        <dbReference type="Proteomes" id="UP000621560"/>
    </source>
</evidence>
<dbReference type="PANTHER" id="PTHR11692:SF0">
    <property type="entry name" value="BIFUNCTIONAL PURINE BIOSYNTHESIS PROTEIN ATIC"/>
    <property type="match status" value="1"/>
</dbReference>
<comment type="catalytic activity">
    <reaction evidence="9 10">
        <text>IMP + H2O = 5-formamido-1-(5-phospho-D-ribosyl)imidazole-4-carboxamide</text>
        <dbReference type="Rhea" id="RHEA:18445"/>
        <dbReference type="ChEBI" id="CHEBI:15377"/>
        <dbReference type="ChEBI" id="CHEBI:58053"/>
        <dbReference type="ChEBI" id="CHEBI:58467"/>
        <dbReference type="EC" id="3.5.4.10"/>
    </reaction>
</comment>
<comment type="similarity">
    <text evidence="3 10">Belongs to the PurH family.</text>
</comment>
<dbReference type="InterPro" id="IPR016193">
    <property type="entry name" value="Cytidine_deaminase-like"/>
</dbReference>
<comment type="domain">
    <text evidence="10">The IMP cyclohydrolase activity resides in the N-terminal region.</text>
</comment>
<dbReference type="PIRSF" id="PIRSF000414">
    <property type="entry name" value="AICARFT_IMPCHas"/>
    <property type="match status" value="1"/>
</dbReference>
<protein>
    <recommendedName>
        <fullName evidence="10">Bifunctional purine biosynthesis protein PurH</fullName>
    </recommendedName>
    <domain>
        <recommendedName>
            <fullName evidence="10">Phosphoribosylaminoimidazolecarboxamide formyltransferase</fullName>
            <ecNumber evidence="10">2.1.2.3</ecNumber>
        </recommendedName>
        <alternativeName>
            <fullName evidence="10">AICAR transformylase</fullName>
        </alternativeName>
    </domain>
    <domain>
        <recommendedName>
            <fullName evidence="10">IMP cyclohydrolase</fullName>
            <ecNumber evidence="10">3.5.4.10</ecNumber>
        </recommendedName>
        <alternativeName>
            <fullName evidence="10">ATIC</fullName>
        </alternativeName>
        <alternativeName>
            <fullName evidence="10">IMP synthase</fullName>
        </alternativeName>
        <alternativeName>
            <fullName evidence="10">Inosinicase</fullName>
        </alternativeName>
    </domain>
</protein>
<keyword evidence="6 10" id="KW-0378">Hydrolase</keyword>
<dbReference type="Proteomes" id="UP000621560">
    <property type="component" value="Unassembled WGS sequence"/>
</dbReference>
<dbReference type="GO" id="GO:0004643">
    <property type="term" value="F:phosphoribosylaminoimidazolecarboxamide formyltransferase activity"/>
    <property type="evidence" value="ECO:0007669"/>
    <property type="project" value="UniProtKB-UniRule"/>
</dbReference>
<comment type="pathway">
    <text evidence="2 10">Purine metabolism; IMP biosynthesis via de novo pathway; 5-formamido-1-(5-phospho-D-ribosyl)imidazole-4-carboxamide from 5-amino-1-(5-phospho-D-ribosyl)imidazole-4-carboxamide (10-formyl THF route): step 1/1.</text>
</comment>
<organism evidence="12 13">
    <name type="scientific">Paenibacillus sabuli</name>
    <dbReference type="NCBI Taxonomy" id="2772509"/>
    <lineage>
        <taxon>Bacteria</taxon>
        <taxon>Bacillati</taxon>
        <taxon>Bacillota</taxon>
        <taxon>Bacilli</taxon>
        <taxon>Bacillales</taxon>
        <taxon>Paenibacillaceae</taxon>
        <taxon>Paenibacillus</taxon>
    </lineage>
</organism>
<keyword evidence="5 10" id="KW-0658">Purine biosynthesis</keyword>
<evidence type="ECO:0000256" key="7">
    <source>
        <dbReference type="ARBA" id="ARBA00023268"/>
    </source>
</evidence>
<dbReference type="GO" id="GO:0003937">
    <property type="term" value="F:IMP cyclohydrolase activity"/>
    <property type="evidence" value="ECO:0007669"/>
    <property type="project" value="UniProtKB-UniRule"/>
</dbReference>
<reference evidence="12" key="1">
    <citation type="submission" date="2020-09" db="EMBL/GenBank/DDBJ databases">
        <title>A novel bacterium of genus Paenibacillus, isolated from South China Sea.</title>
        <authorList>
            <person name="Huang H."/>
            <person name="Mo K."/>
            <person name="Hu Y."/>
        </authorList>
    </citation>
    <scope>NUCLEOTIDE SEQUENCE</scope>
    <source>
        <strain evidence="12">IB182496</strain>
    </source>
</reference>
<evidence type="ECO:0000256" key="3">
    <source>
        <dbReference type="ARBA" id="ARBA00007667"/>
    </source>
</evidence>
<evidence type="ECO:0000256" key="4">
    <source>
        <dbReference type="ARBA" id="ARBA00022679"/>
    </source>
</evidence>
<dbReference type="EMBL" id="JACXIZ010000034">
    <property type="protein sequence ID" value="MBD2847221.1"/>
    <property type="molecule type" value="Genomic_DNA"/>
</dbReference>
<keyword evidence="7 10" id="KW-0511">Multifunctional enzyme</keyword>
<dbReference type="InterPro" id="IPR036914">
    <property type="entry name" value="MGS-like_dom_sf"/>
</dbReference>
<dbReference type="GO" id="GO:0005829">
    <property type="term" value="C:cytosol"/>
    <property type="evidence" value="ECO:0007669"/>
    <property type="project" value="TreeGrafter"/>
</dbReference>
<evidence type="ECO:0000256" key="1">
    <source>
        <dbReference type="ARBA" id="ARBA00004844"/>
    </source>
</evidence>
<dbReference type="PROSITE" id="PS51855">
    <property type="entry name" value="MGS"/>
    <property type="match status" value="1"/>
</dbReference>
<dbReference type="NCBIfam" id="NF002049">
    <property type="entry name" value="PRK00881.1"/>
    <property type="match status" value="1"/>
</dbReference>
<dbReference type="FunFam" id="3.40.140.20:FF:000002">
    <property type="entry name" value="Bifunctional purine biosynthesis protein PurH"/>
    <property type="match status" value="1"/>
</dbReference>
<dbReference type="PANTHER" id="PTHR11692">
    <property type="entry name" value="BIFUNCTIONAL PURINE BIOSYNTHESIS PROTEIN PURH"/>
    <property type="match status" value="1"/>
</dbReference>
<dbReference type="InterPro" id="IPR002695">
    <property type="entry name" value="PurH-like"/>
</dbReference>
<dbReference type="InterPro" id="IPR011607">
    <property type="entry name" value="MGS-like_dom"/>
</dbReference>
<dbReference type="GO" id="GO:0006189">
    <property type="term" value="P:'de novo' IMP biosynthetic process"/>
    <property type="evidence" value="ECO:0007669"/>
    <property type="project" value="UniProtKB-UniRule"/>
</dbReference>
<evidence type="ECO:0000256" key="9">
    <source>
        <dbReference type="ARBA" id="ARBA00050687"/>
    </source>
</evidence>
<proteinExistence type="inferred from homology"/>
<feature type="domain" description="MGS-like" evidence="11">
    <location>
        <begin position="1"/>
        <end position="146"/>
    </location>
</feature>
<accession>A0A927BWK3</accession>
<dbReference type="Gene3D" id="3.40.140.20">
    <property type="match status" value="2"/>
</dbReference>
<dbReference type="InterPro" id="IPR024051">
    <property type="entry name" value="AICAR_Tfase_dup_dom_sf"/>
</dbReference>
<gene>
    <name evidence="10 12" type="primary">purH</name>
    <name evidence="12" type="ORF">IDH44_18630</name>
</gene>
<name>A0A927BWK3_9BACL</name>
<dbReference type="SUPFAM" id="SSF53927">
    <property type="entry name" value="Cytidine deaminase-like"/>
    <property type="match status" value="1"/>
</dbReference>
<dbReference type="EC" id="3.5.4.10" evidence="10"/>
<evidence type="ECO:0000256" key="10">
    <source>
        <dbReference type="HAMAP-Rule" id="MF_00139"/>
    </source>
</evidence>